<accession>A0A6N3GVJ1</accession>
<name>A0A6N3GVJ1_9CLOT</name>
<gene>
    <name evidence="1" type="ORF">CPLFYP93_03349</name>
</gene>
<organism evidence="1">
    <name type="scientific">Clostridium paraputrificum</name>
    <dbReference type="NCBI Taxonomy" id="29363"/>
    <lineage>
        <taxon>Bacteria</taxon>
        <taxon>Bacillati</taxon>
        <taxon>Bacillota</taxon>
        <taxon>Clostridia</taxon>
        <taxon>Eubacteriales</taxon>
        <taxon>Clostridiaceae</taxon>
        <taxon>Clostridium</taxon>
    </lineage>
</organism>
<dbReference type="InterPro" id="IPR046118">
    <property type="entry name" value="DUF6115"/>
</dbReference>
<sequence>MPFILIVIGVILVVLNYKALKKDETSFCDMLKYKQKDMTEVEVEIGAIRRDIAESLTELQKEILDIKQYINLNNNIEDIKENLEIDEELISNNLTSIDEEVDVINEIDNKNKTAVIRELISLGLSDEEICEKLSLGKGEVLLVRNLYKK</sequence>
<protein>
    <submittedName>
        <fullName evidence="1">Uncharacterized protein</fullName>
    </submittedName>
</protein>
<dbReference type="RefSeq" id="WP_156563315.1">
    <property type="nucleotide sequence ID" value="NZ_CACRTV010000088.1"/>
</dbReference>
<proteinExistence type="predicted"/>
<dbReference type="AlphaFoldDB" id="A0A6N3GVJ1"/>
<evidence type="ECO:0000313" key="1">
    <source>
        <dbReference type="EMBL" id="VYU68468.1"/>
    </source>
</evidence>
<reference evidence="1" key="1">
    <citation type="submission" date="2019-11" db="EMBL/GenBank/DDBJ databases">
        <authorList>
            <person name="Feng L."/>
        </authorList>
    </citation>
    <scope>NUCLEOTIDE SEQUENCE</scope>
    <source>
        <strain evidence="1">CParaputrificumLFYP93</strain>
    </source>
</reference>
<dbReference type="Pfam" id="PF19610">
    <property type="entry name" value="DUF6115"/>
    <property type="match status" value="1"/>
</dbReference>
<dbReference type="EMBL" id="CACRTV010000088">
    <property type="protein sequence ID" value="VYU68468.1"/>
    <property type="molecule type" value="Genomic_DNA"/>
</dbReference>